<protein>
    <recommendedName>
        <fullName evidence="3">Htaa domain-containing protein</fullName>
    </recommendedName>
</protein>
<feature type="chain" id="PRO_5046800311" description="Htaa domain-containing protein" evidence="2">
    <location>
        <begin position="29"/>
        <end position="373"/>
    </location>
</feature>
<reference evidence="4 5" key="1">
    <citation type="submission" date="2020-04" db="EMBL/GenBank/DDBJ databases">
        <title>Thermobifida alba genome sequencing and assembly.</title>
        <authorList>
            <person name="Luzics S."/>
            <person name="Horvath B."/>
            <person name="Nagy I."/>
            <person name="Toth A."/>
            <person name="Nagy I."/>
            <person name="Kukolya J."/>
        </authorList>
    </citation>
    <scope>NUCLEOTIDE SEQUENCE [LARGE SCALE GENOMIC DNA]</scope>
    <source>
        <strain evidence="4 5">DSM 43795</strain>
    </source>
</reference>
<evidence type="ECO:0000256" key="2">
    <source>
        <dbReference type="SAM" id="SignalP"/>
    </source>
</evidence>
<evidence type="ECO:0000259" key="3">
    <source>
        <dbReference type="Pfam" id="PF04213"/>
    </source>
</evidence>
<proteinExistence type="predicted"/>
<feature type="region of interest" description="Disordered" evidence="1">
    <location>
        <begin position="195"/>
        <end position="218"/>
    </location>
</feature>
<feature type="domain" description="Htaa" evidence="3">
    <location>
        <begin position="37"/>
        <end position="197"/>
    </location>
</feature>
<dbReference type="Pfam" id="PF04213">
    <property type="entry name" value="HtaA"/>
    <property type="match status" value="1"/>
</dbReference>
<organism evidence="4 5">
    <name type="scientific">Thermobifida alba</name>
    <name type="common">Thermomonospora alba</name>
    <dbReference type="NCBI Taxonomy" id="53522"/>
    <lineage>
        <taxon>Bacteria</taxon>
        <taxon>Bacillati</taxon>
        <taxon>Actinomycetota</taxon>
        <taxon>Actinomycetes</taxon>
        <taxon>Streptosporangiales</taxon>
        <taxon>Nocardiopsidaceae</taxon>
        <taxon>Thermobifida</taxon>
    </lineage>
</organism>
<dbReference type="EMBL" id="CP051627">
    <property type="protein sequence ID" value="UPT21596.1"/>
    <property type="molecule type" value="Genomic_DNA"/>
</dbReference>
<accession>A0ABY4L1P5</accession>
<evidence type="ECO:0000256" key="1">
    <source>
        <dbReference type="SAM" id="MobiDB-lite"/>
    </source>
</evidence>
<name>A0ABY4L1P5_THEAE</name>
<dbReference type="Proteomes" id="UP000832041">
    <property type="component" value="Chromosome"/>
</dbReference>
<dbReference type="RefSeq" id="WP_248590083.1">
    <property type="nucleotide sequence ID" value="NZ_BAABEB010000028.1"/>
</dbReference>
<keyword evidence="2" id="KW-0732">Signal</keyword>
<evidence type="ECO:0000313" key="4">
    <source>
        <dbReference type="EMBL" id="UPT21596.1"/>
    </source>
</evidence>
<gene>
    <name evidence="4" type="ORF">FOF52_12105</name>
</gene>
<feature type="signal peptide" evidence="2">
    <location>
        <begin position="1"/>
        <end position="28"/>
    </location>
</feature>
<keyword evidence="5" id="KW-1185">Reference proteome</keyword>
<evidence type="ECO:0000313" key="5">
    <source>
        <dbReference type="Proteomes" id="UP000832041"/>
    </source>
</evidence>
<sequence length="373" mass="36546">MNLGMRRAATVLVTAGLAAAVSALPASANTTVPVTGGSGDWGVKLSFRNYIKGPVAHGSTELSGGATENADGTYSFPVVSGSYDTATGKTVIQFGGGVAYEGHGGILQVQIEDLRLEIVNGEGDLYADMASSSPSSSELTHYPDVNLADLDLSGGQPTLNGTTLSLGSTPATLTEEGSPAFAGFYAPGSELDPISFSATVDTGSGGGQTPPPAGGSSADQQILADVAAGPLTLSVADGTVQLSGSALDGNGTHQTATGALNTATVSDLRGTNAGWNLVGQVSDFTGDVGTIGAENLGWQPSAAAVDTGLGTPGTVTAGNAVQPGQGLGVARTLASAAPGSSAGTFTADAQLTLGIPADTVPGDYAAVLTLTLS</sequence>
<dbReference type="InterPro" id="IPR007331">
    <property type="entry name" value="Htaa"/>
</dbReference>